<dbReference type="Gene3D" id="1.20.1270.340">
    <property type="match status" value="1"/>
</dbReference>
<dbReference type="RefSeq" id="WP_272180910.1">
    <property type="nucleotide sequence ID" value="NZ_JAQOMS010000002.1"/>
</dbReference>
<organism evidence="2 3">
    <name type="scientific">Psychrosphaera algicola</name>
    <dbReference type="NCBI Taxonomy" id="3023714"/>
    <lineage>
        <taxon>Bacteria</taxon>
        <taxon>Pseudomonadati</taxon>
        <taxon>Pseudomonadota</taxon>
        <taxon>Gammaproteobacteria</taxon>
        <taxon>Alteromonadales</taxon>
        <taxon>Pseudoalteromonadaceae</taxon>
        <taxon>Psychrosphaera</taxon>
    </lineage>
</organism>
<reference evidence="2 3" key="1">
    <citation type="submission" date="2023-01" db="EMBL/GenBank/DDBJ databases">
        <title>Psychrosphaera sp. nov., isolated from marine algae.</title>
        <authorList>
            <person name="Bayburt H."/>
            <person name="Choi B.J."/>
            <person name="Kim J.M."/>
            <person name="Choi D.G."/>
            <person name="Jeon C.O."/>
        </authorList>
    </citation>
    <scope>NUCLEOTIDE SEQUENCE [LARGE SCALE GENOMIC DNA]</scope>
    <source>
        <strain evidence="2 3">G1-22</strain>
    </source>
</reference>
<accession>A0ABT5FD60</accession>
<gene>
    <name evidence="2" type="ORF">PN838_12775</name>
</gene>
<keyword evidence="3" id="KW-1185">Reference proteome</keyword>
<proteinExistence type="predicted"/>
<feature type="coiled-coil region" evidence="1">
    <location>
        <begin position="5"/>
        <end position="32"/>
    </location>
</feature>
<dbReference type="Proteomes" id="UP001528411">
    <property type="component" value="Unassembled WGS sequence"/>
</dbReference>
<sequence length="102" mass="11745">MENIISSLEENLKSLYRKAVDADIRINDLKKQGHGKFGHIFKQEDLFSIKANKFMPYLEETAAKILHLKESGDLTSHQDELETVVKQLHLLHKTLAEFKVVV</sequence>
<evidence type="ECO:0000256" key="1">
    <source>
        <dbReference type="SAM" id="Coils"/>
    </source>
</evidence>
<evidence type="ECO:0000313" key="2">
    <source>
        <dbReference type="EMBL" id="MDC2889486.1"/>
    </source>
</evidence>
<comment type="caution">
    <text evidence="2">The sequence shown here is derived from an EMBL/GenBank/DDBJ whole genome shotgun (WGS) entry which is preliminary data.</text>
</comment>
<dbReference type="EMBL" id="JAQOMS010000002">
    <property type="protein sequence ID" value="MDC2889486.1"/>
    <property type="molecule type" value="Genomic_DNA"/>
</dbReference>
<name>A0ABT5FD60_9GAMM</name>
<dbReference type="InterPro" id="IPR038338">
    <property type="entry name" value="PriC_sf"/>
</dbReference>
<protein>
    <submittedName>
        <fullName evidence="2">Prephenate dehydrogenase</fullName>
    </submittedName>
</protein>
<evidence type="ECO:0000313" key="3">
    <source>
        <dbReference type="Proteomes" id="UP001528411"/>
    </source>
</evidence>
<keyword evidence="1" id="KW-0175">Coiled coil</keyword>